<evidence type="ECO:0000256" key="8">
    <source>
        <dbReference type="RuleBase" id="RU004335"/>
    </source>
</evidence>
<name>A0A6A1V9Y1_9ROSI</name>
<dbReference type="FunFam" id="3.20.20.80:FF:000010">
    <property type="entry name" value="glucan endo-1,3-beta-glucosidase, basic"/>
    <property type="match status" value="1"/>
</dbReference>
<keyword evidence="12" id="KW-1185">Reference proteome</keyword>
<dbReference type="Proteomes" id="UP000516437">
    <property type="component" value="Chromosome 6"/>
</dbReference>
<dbReference type="PROSITE" id="PS00587">
    <property type="entry name" value="GLYCOSYL_HYDROL_F17"/>
    <property type="match status" value="1"/>
</dbReference>
<evidence type="ECO:0000256" key="7">
    <source>
        <dbReference type="ARBA" id="ARBA00033417"/>
    </source>
</evidence>
<dbReference type="Gene3D" id="3.20.20.80">
    <property type="entry name" value="Glycosidases"/>
    <property type="match status" value="1"/>
</dbReference>
<dbReference type="InterPro" id="IPR044965">
    <property type="entry name" value="Glyco_hydro_17_plant"/>
</dbReference>
<dbReference type="InterPro" id="IPR000490">
    <property type="entry name" value="Glyco_hydro_17"/>
</dbReference>
<dbReference type="Pfam" id="PF00332">
    <property type="entry name" value="Glyco_hydro_17"/>
    <property type="match status" value="1"/>
</dbReference>
<evidence type="ECO:0000256" key="6">
    <source>
        <dbReference type="ARBA" id="ARBA00033335"/>
    </source>
</evidence>
<organism evidence="11 12">
    <name type="scientific">Morella rubra</name>
    <name type="common">Chinese bayberry</name>
    <dbReference type="NCBI Taxonomy" id="262757"/>
    <lineage>
        <taxon>Eukaryota</taxon>
        <taxon>Viridiplantae</taxon>
        <taxon>Streptophyta</taxon>
        <taxon>Embryophyta</taxon>
        <taxon>Tracheophyta</taxon>
        <taxon>Spermatophyta</taxon>
        <taxon>Magnoliopsida</taxon>
        <taxon>eudicotyledons</taxon>
        <taxon>Gunneridae</taxon>
        <taxon>Pentapetalae</taxon>
        <taxon>rosids</taxon>
        <taxon>fabids</taxon>
        <taxon>Fagales</taxon>
        <taxon>Myricaceae</taxon>
        <taxon>Morella</taxon>
    </lineage>
</organism>
<keyword evidence="5 9" id="KW-0326">Glycosidase</keyword>
<evidence type="ECO:0000256" key="3">
    <source>
        <dbReference type="ARBA" id="ARBA00012780"/>
    </source>
</evidence>
<evidence type="ECO:0000256" key="9">
    <source>
        <dbReference type="RuleBase" id="RU004336"/>
    </source>
</evidence>
<evidence type="ECO:0000256" key="5">
    <source>
        <dbReference type="ARBA" id="ARBA00023295"/>
    </source>
</evidence>
<dbReference type="OrthoDB" id="941679at2759"/>
<comment type="caution">
    <text evidence="11">The sequence shown here is derived from an EMBL/GenBank/DDBJ whole genome shotgun (WGS) entry which is preliminary data.</text>
</comment>
<dbReference type="InterPro" id="IPR017853">
    <property type="entry name" value="GH"/>
</dbReference>
<reference evidence="11 12" key="1">
    <citation type="journal article" date="2019" name="Plant Biotechnol. J.">
        <title>The red bayberry genome and genetic basis of sex determination.</title>
        <authorList>
            <person name="Jia H.M."/>
            <person name="Jia H.J."/>
            <person name="Cai Q.L."/>
            <person name="Wang Y."/>
            <person name="Zhao H.B."/>
            <person name="Yang W.F."/>
            <person name="Wang G.Y."/>
            <person name="Li Y.H."/>
            <person name="Zhan D.L."/>
            <person name="Shen Y.T."/>
            <person name="Niu Q.F."/>
            <person name="Chang L."/>
            <person name="Qiu J."/>
            <person name="Zhao L."/>
            <person name="Xie H.B."/>
            <person name="Fu W.Y."/>
            <person name="Jin J."/>
            <person name="Li X.W."/>
            <person name="Jiao Y."/>
            <person name="Zhou C.C."/>
            <person name="Tu T."/>
            <person name="Chai C.Y."/>
            <person name="Gao J.L."/>
            <person name="Fan L.J."/>
            <person name="van de Weg E."/>
            <person name="Wang J.Y."/>
            <person name="Gao Z.S."/>
        </authorList>
    </citation>
    <scope>NUCLEOTIDE SEQUENCE [LARGE SCALE GENOMIC DNA]</scope>
    <source>
        <tissue evidence="11">Leaves</tissue>
    </source>
</reference>
<feature type="signal peptide" evidence="10">
    <location>
        <begin position="1"/>
        <end position="15"/>
    </location>
</feature>
<evidence type="ECO:0000256" key="10">
    <source>
        <dbReference type="SAM" id="SignalP"/>
    </source>
</evidence>
<dbReference type="PANTHER" id="PTHR32227">
    <property type="entry name" value="GLUCAN ENDO-1,3-BETA-GLUCOSIDASE BG1-RELATED-RELATED"/>
    <property type="match status" value="1"/>
</dbReference>
<dbReference type="EMBL" id="RXIC02000024">
    <property type="protein sequence ID" value="KAB1209481.1"/>
    <property type="molecule type" value="Genomic_DNA"/>
</dbReference>
<sequence>MALFWIMFLLSAMAAIDHNRFVMAKTPLEIGVCYGLLGNDLPPSTEVVELFKKYGITRTRLYDPNLPALEALRGRHILVTLGIRNEDLQGLAASPAVVDLWFAAHVQPHLNDVEFDYIAVGNEVVPGDLGIYVLPVMKSLQNMLVAKNLTGIRVTTVVPANALRVSYPPSAGAFSVDASRDIAGILQFLSAHQSPLMINVYPYFAHVSDPVNVRLDYAQFAATEVVVRDGKWGYSNLFDAMVDAFYSAMERVGVTNVSVVVSESGWPSAGNGNFTTPALAATYNRNFVKHIAQKQGTPKRPNITIEGYIFAMFNENQKPEGVEQNFGLFYPRKEPVYPVFTPAG</sequence>
<evidence type="ECO:0000313" key="11">
    <source>
        <dbReference type="EMBL" id="KAB1209481.1"/>
    </source>
</evidence>
<protein>
    <recommendedName>
        <fullName evidence="3">glucan endo-1,3-beta-D-glucosidase</fullName>
        <ecNumber evidence="3">3.2.1.39</ecNumber>
    </recommendedName>
    <alternativeName>
        <fullName evidence="6">(1-&gt;3)-beta-glucan endohydrolase</fullName>
    </alternativeName>
    <alternativeName>
        <fullName evidence="7">Beta-1,3-endoglucanase</fullName>
    </alternativeName>
</protein>
<evidence type="ECO:0000256" key="4">
    <source>
        <dbReference type="ARBA" id="ARBA00022801"/>
    </source>
</evidence>
<evidence type="ECO:0000256" key="1">
    <source>
        <dbReference type="ARBA" id="ARBA00000382"/>
    </source>
</evidence>
<keyword evidence="4 9" id="KW-0378">Hydrolase</keyword>
<evidence type="ECO:0000256" key="2">
    <source>
        <dbReference type="ARBA" id="ARBA00008773"/>
    </source>
</evidence>
<feature type="chain" id="PRO_5025677801" description="glucan endo-1,3-beta-D-glucosidase" evidence="10">
    <location>
        <begin position="16"/>
        <end position="344"/>
    </location>
</feature>
<dbReference type="EC" id="3.2.1.39" evidence="3"/>
<dbReference type="GO" id="GO:0042973">
    <property type="term" value="F:glucan endo-1,3-beta-D-glucosidase activity"/>
    <property type="evidence" value="ECO:0007669"/>
    <property type="project" value="UniProtKB-EC"/>
</dbReference>
<comment type="similarity">
    <text evidence="2 8">Belongs to the glycosyl hydrolase 17 family.</text>
</comment>
<evidence type="ECO:0000313" key="12">
    <source>
        <dbReference type="Proteomes" id="UP000516437"/>
    </source>
</evidence>
<dbReference type="GO" id="GO:0005975">
    <property type="term" value="P:carbohydrate metabolic process"/>
    <property type="evidence" value="ECO:0007669"/>
    <property type="project" value="InterPro"/>
</dbReference>
<proteinExistence type="inferred from homology"/>
<dbReference type="AlphaFoldDB" id="A0A6A1V9Y1"/>
<dbReference type="SUPFAM" id="SSF51445">
    <property type="entry name" value="(Trans)glycosidases"/>
    <property type="match status" value="1"/>
</dbReference>
<keyword evidence="10" id="KW-0732">Signal</keyword>
<comment type="catalytic activity">
    <reaction evidence="1">
        <text>Hydrolysis of (1-&gt;3)-beta-D-glucosidic linkages in (1-&gt;3)-beta-D-glucans.</text>
        <dbReference type="EC" id="3.2.1.39"/>
    </reaction>
</comment>
<accession>A0A6A1V9Y1</accession>
<gene>
    <name evidence="11" type="ORF">CJ030_MR6G018860</name>
</gene>